<protein>
    <submittedName>
        <fullName evidence="2">Serine/threonine-protein kinase receptor</fullName>
    </submittedName>
</protein>
<proteinExistence type="predicted"/>
<evidence type="ECO:0000313" key="1">
    <source>
        <dbReference type="Proteomes" id="UP000887579"/>
    </source>
</evidence>
<reference evidence="2" key="1">
    <citation type="submission" date="2022-11" db="UniProtKB">
        <authorList>
            <consortium name="WormBaseParasite"/>
        </authorList>
    </citation>
    <scope>IDENTIFICATION</scope>
</reference>
<evidence type="ECO:0000313" key="2">
    <source>
        <dbReference type="WBParaSite" id="ES5_v2.g13686.t1"/>
    </source>
</evidence>
<sequence length="618" mass="70534">MLLYLLTIGCLFVHSIVSLNTETFEKAENSTEKIYHFNRHDILRKNNKSAENLCFCSLGPDGCDYQDQVCLKHTNAACYHSVKLIYNDELSRMERVHYYGCAPYERVKNWPSSSSQDKGSLLTCNQGKSHHEEPFSIGCCYEGNFCNIKIVPPPFNNFEEDLPFESDQINDRYFMFIIFAFIGVSVGVTLIVSFIFKAYVRNKKRLLERKSSVSSIDSDSSGGASIDYAPLNPRTVAQYLTFLNEVARGRYGCVQKALFRTREVAVKTFYTNEEESWRNEKDIYETQMLNHENILQFVAADICSVDSITQMLLITDYHPLGSLYDYLRAHEKLDLDEALQLALTSVCGLEHLHTKVQGTGNKLKPEIAHRDIKSKNIIVKRKNVCCIADFGLAVRMEKGQLVPAHLNPQSGTRRYMSPEVLRGSINIKNFEEFIKSDIYSLGLVFWEIFNRVDNDNSMETQNKHRRISSNSSQESGITTSQSSQCATGESTPLVTTETQDETRKIKPFRLSYDEYAPNDPTIEQMRNVVCELKLRPTFPEKWIENENSQYASIAKLIDEMWTDNLKSRHTALKIKMELDKIIQIILQSDPTRASSIHFPKFQSPPSSSGYGSGSRPAH</sequence>
<accession>A0AC34FA07</accession>
<dbReference type="Proteomes" id="UP000887579">
    <property type="component" value="Unplaced"/>
</dbReference>
<dbReference type="WBParaSite" id="ES5_v2.g13686.t1">
    <property type="protein sequence ID" value="ES5_v2.g13686.t1"/>
    <property type="gene ID" value="ES5_v2.g13686"/>
</dbReference>
<name>A0AC34FA07_9BILA</name>
<organism evidence="1 2">
    <name type="scientific">Panagrolaimus sp. ES5</name>
    <dbReference type="NCBI Taxonomy" id="591445"/>
    <lineage>
        <taxon>Eukaryota</taxon>
        <taxon>Metazoa</taxon>
        <taxon>Ecdysozoa</taxon>
        <taxon>Nematoda</taxon>
        <taxon>Chromadorea</taxon>
        <taxon>Rhabditida</taxon>
        <taxon>Tylenchina</taxon>
        <taxon>Panagrolaimomorpha</taxon>
        <taxon>Panagrolaimoidea</taxon>
        <taxon>Panagrolaimidae</taxon>
        <taxon>Panagrolaimus</taxon>
    </lineage>
</organism>